<dbReference type="PANTHER" id="PTHR12943">
    <property type="entry name" value="HOMOCYSTEINE-RESPONSIVE ENDOPLASMIC RETICULUM-RESIDENT UNIQUITIN-LIKE DOMAIN HERPUD PROTEIN FAMILY MEMBER"/>
    <property type="match status" value="1"/>
</dbReference>
<protein>
    <recommendedName>
        <fullName evidence="6">Ubiquitin-like domain-containing protein</fullName>
    </recommendedName>
</protein>
<evidence type="ECO:0000313" key="7">
    <source>
        <dbReference type="EMBL" id="OQE23701.1"/>
    </source>
</evidence>
<keyword evidence="3" id="KW-1133">Transmembrane helix</keyword>
<evidence type="ECO:0000256" key="1">
    <source>
        <dbReference type="ARBA" id="ARBA00004370"/>
    </source>
</evidence>
<proteinExistence type="predicted"/>
<keyword evidence="8" id="KW-1185">Reference proteome</keyword>
<evidence type="ECO:0000256" key="4">
    <source>
        <dbReference type="ARBA" id="ARBA00023136"/>
    </source>
</evidence>
<dbReference type="OrthoDB" id="21589at2759"/>
<feature type="region of interest" description="Disordered" evidence="5">
    <location>
        <begin position="115"/>
        <end position="157"/>
    </location>
</feature>
<dbReference type="GO" id="GO:0030968">
    <property type="term" value="P:endoplasmic reticulum unfolded protein response"/>
    <property type="evidence" value="ECO:0007669"/>
    <property type="project" value="TreeGrafter"/>
</dbReference>
<dbReference type="PANTHER" id="PTHR12943:SF27">
    <property type="entry name" value="HOMOCYSTEINE-INDUCED ENDOPLASMIC RETICULUM PROTEIN, ISOFORM A"/>
    <property type="match status" value="1"/>
</dbReference>
<feature type="region of interest" description="Disordered" evidence="5">
    <location>
        <begin position="309"/>
        <end position="328"/>
    </location>
</feature>
<dbReference type="SUPFAM" id="SSF54236">
    <property type="entry name" value="Ubiquitin-like"/>
    <property type="match status" value="1"/>
</dbReference>
<dbReference type="InterPro" id="IPR039751">
    <property type="entry name" value="HERPUD1/2"/>
</dbReference>
<keyword evidence="2" id="KW-0812">Transmembrane</keyword>
<organism evidence="7 8">
    <name type="scientific">Penicillium steckii</name>
    <dbReference type="NCBI Taxonomy" id="303698"/>
    <lineage>
        <taxon>Eukaryota</taxon>
        <taxon>Fungi</taxon>
        <taxon>Dikarya</taxon>
        <taxon>Ascomycota</taxon>
        <taxon>Pezizomycotina</taxon>
        <taxon>Eurotiomycetes</taxon>
        <taxon>Eurotiomycetidae</taxon>
        <taxon>Eurotiales</taxon>
        <taxon>Aspergillaceae</taxon>
        <taxon>Penicillium</taxon>
    </lineage>
</organism>
<accession>A0A1V6TBZ3</accession>
<feature type="domain" description="Ubiquitin-like" evidence="6">
    <location>
        <begin position="53"/>
        <end position="98"/>
    </location>
</feature>
<dbReference type="GO" id="GO:0016020">
    <property type="term" value="C:membrane"/>
    <property type="evidence" value="ECO:0007669"/>
    <property type="project" value="UniProtKB-SubCell"/>
</dbReference>
<feature type="compositionally biased region" description="Low complexity" evidence="5">
    <location>
        <begin position="137"/>
        <end position="151"/>
    </location>
</feature>
<dbReference type="Pfam" id="PF00240">
    <property type="entry name" value="ubiquitin"/>
    <property type="match status" value="1"/>
</dbReference>
<feature type="compositionally biased region" description="Low complexity" evidence="5">
    <location>
        <begin position="252"/>
        <end position="262"/>
    </location>
</feature>
<dbReference type="EMBL" id="MLKD01000008">
    <property type="protein sequence ID" value="OQE23701.1"/>
    <property type="molecule type" value="Genomic_DNA"/>
</dbReference>
<dbReference type="Proteomes" id="UP000191285">
    <property type="component" value="Unassembled WGS sequence"/>
</dbReference>
<dbReference type="STRING" id="303698.A0A1V6TBZ3"/>
<evidence type="ECO:0000256" key="2">
    <source>
        <dbReference type="ARBA" id="ARBA00022692"/>
    </source>
</evidence>
<feature type="region of interest" description="Disordered" evidence="5">
    <location>
        <begin position="243"/>
        <end position="262"/>
    </location>
</feature>
<evidence type="ECO:0000256" key="5">
    <source>
        <dbReference type="SAM" id="MobiDB-lite"/>
    </source>
</evidence>
<dbReference type="AlphaFoldDB" id="A0A1V6TBZ3"/>
<feature type="compositionally biased region" description="Basic and acidic residues" evidence="5">
    <location>
        <begin position="578"/>
        <end position="591"/>
    </location>
</feature>
<comment type="subcellular location">
    <subcellularLocation>
        <location evidence="1">Membrane</location>
    </subcellularLocation>
</comment>
<dbReference type="InterPro" id="IPR029071">
    <property type="entry name" value="Ubiquitin-like_domsf"/>
</dbReference>
<dbReference type="PROSITE" id="PS50053">
    <property type="entry name" value="UBIQUITIN_2"/>
    <property type="match status" value="1"/>
</dbReference>
<keyword evidence="4" id="KW-0472">Membrane</keyword>
<sequence>MLEYIAKPLKTAASKMATSLSPQKTTHSDSDKKITLQILYTLATTPRTFNIDDLSLDVTVADVKAHLEEFHPLRPNAKQQRLIYSGKILSNDRATLASILEPVDKSYIMHLALPPSSTPATPTRQSKRQAVHIEQETSPTTPTARSAPGPAHSESIRHTMPYNRADRLRTELGSIDRNWDITPQEHRPENMPMPRRLTQWVSEQDEYIAPIDLPGYEPSSPENAAYRRARAWNSSFPRVPTFVSETTEDPNDAAAATDATTATTVNSDHAAAATMDSDHTTAATTVDPDHIATATVNPDQAAIVTADPEHDAAATHEPPTQEPLTPAMPRQHQISDHNHLVQRGNVVHQNTTVHSSQHAQVYPNYAQQTTAGRNHSSFSQPEALRVYLTRQSDGRQSIILPPGYNISEIPVGVTPLGHGSSRLFEGVAEAINNPPNATAARNRVANEQRQRENNINTAEIGRYVRRIWTFIRLYFFAYLLSESGTWTRTFFVVSALLAALFWDTNTSQQVYVTFVAPVQRHLEGLAHTGGPADQAAQAGAAVQGMPQDVLQFVRRMERSAVLLLASLVPGIGERQVEARNAAEAEQARQEQEQEQEQEQI</sequence>
<evidence type="ECO:0000313" key="8">
    <source>
        <dbReference type="Proteomes" id="UP000191285"/>
    </source>
</evidence>
<reference evidence="8" key="1">
    <citation type="journal article" date="2017" name="Nat. Microbiol.">
        <title>Global analysis of biosynthetic gene clusters reveals vast potential of secondary metabolite production in Penicillium species.</title>
        <authorList>
            <person name="Nielsen J.C."/>
            <person name="Grijseels S."/>
            <person name="Prigent S."/>
            <person name="Ji B."/>
            <person name="Dainat J."/>
            <person name="Nielsen K.F."/>
            <person name="Frisvad J.C."/>
            <person name="Workman M."/>
            <person name="Nielsen J."/>
        </authorList>
    </citation>
    <scope>NUCLEOTIDE SEQUENCE [LARGE SCALE GENOMIC DNA]</scope>
    <source>
        <strain evidence="8">IBT 24891</strain>
    </source>
</reference>
<dbReference type="InterPro" id="IPR000626">
    <property type="entry name" value="Ubiquitin-like_dom"/>
</dbReference>
<comment type="caution">
    <text evidence="7">The sequence shown here is derived from an EMBL/GenBank/DDBJ whole genome shotgun (WGS) entry which is preliminary data.</text>
</comment>
<feature type="region of interest" description="Disordered" evidence="5">
    <location>
        <begin position="578"/>
        <end position="600"/>
    </location>
</feature>
<name>A0A1V6TBZ3_9EURO</name>
<evidence type="ECO:0000256" key="3">
    <source>
        <dbReference type="ARBA" id="ARBA00022989"/>
    </source>
</evidence>
<gene>
    <name evidence="7" type="ORF">PENSTE_c008G06830</name>
</gene>
<dbReference type="Gene3D" id="3.10.20.90">
    <property type="entry name" value="Phosphatidylinositol 3-kinase Catalytic Subunit, Chain A, domain 1"/>
    <property type="match status" value="1"/>
</dbReference>
<evidence type="ECO:0000259" key="6">
    <source>
        <dbReference type="PROSITE" id="PS50053"/>
    </source>
</evidence>